<organism evidence="3 4">
    <name type="scientific">Morella rubra</name>
    <name type="common">Chinese bayberry</name>
    <dbReference type="NCBI Taxonomy" id="262757"/>
    <lineage>
        <taxon>Eukaryota</taxon>
        <taxon>Viridiplantae</taxon>
        <taxon>Streptophyta</taxon>
        <taxon>Embryophyta</taxon>
        <taxon>Tracheophyta</taxon>
        <taxon>Spermatophyta</taxon>
        <taxon>Magnoliopsida</taxon>
        <taxon>eudicotyledons</taxon>
        <taxon>Gunneridae</taxon>
        <taxon>Pentapetalae</taxon>
        <taxon>rosids</taxon>
        <taxon>fabids</taxon>
        <taxon>Fagales</taxon>
        <taxon>Myricaceae</taxon>
        <taxon>Morella</taxon>
    </lineage>
</organism>
<sequence length="257" mass="29749">MFKSQRSLSTSFAKNSTHQDPQSQEDYMTREEQLEQQRVEIFSRLVIVEREVAVAKFEEMKYMSQNIGNIMDNQGWIGHLKREGIASVDLVWKFYTALLDVANLDAPRPIGAYPGVEIRNKPDAKDIFITFMGQDVVIVRPFTRQKCMLPFWRILHLIFAYDIEPRAHTIEYPIISFAAALSYSLFLTHFLLSVGYMDCWDKERKAPLSPICRTTLNHSEAQIRQQQIPRAPAPKEPQTVEEPPHHAQKEQQAWADA</sequence>
<name>A0A6A1V1C9_9ROSI</name>
<evidence type="ECO:0000313" key="4">
    <source>
        <dbReference type="Proteomes" id="UP000516437"/>
    </source>
</evidence>
<keyword evidence="2" id="KW-0812">Transmembrane</keyword>
<evidence type="ECO:0000256" key="2">
    <source>
        <dbReference type="SAM" id="Phobius"/>
    </source>
</evidence>
<proteinExistence type="predicted"/>
<dbReference type="EMBL" id="RXIC02000025">
    <property type="protein sequence ID" value="KAB1206494.1"/>
    <property type="molecule type" value="Genomic_DNA"/>
</dbReference>
<keyword evidence="2" id="KW-1133">Transmembrane helix</keyword>
<comment type="caution">
    <text evidence="3">The sequence shown here is derived from an EMBL/GenBank/DDBJ whole genome shotgun (WGS) entry which is preliminary data.</text>
</comment>
<feature type="transmembrane region" description="Helical" evidence="2">
    <location>
        <begin position="174"/>
        <end position="196"/>
    </location>
</feature>
<feature type="region of interest" description="Disordered" evidence="1">
    <location>
        <begin position="221"/>
        <end position="257"/>
    </location>
</feature>
<keyword evidence="2" id="KW-0472">Membrane</keyword>
<dbReference type="AlphaFoldDB" id="A0A6A1V1C9"/>
<gene>
    <name evidence="3" type="ORF">CJ030_MR7G000050</name>
</gene>
<keyword evidence="4" id="KW-1185">Reference proteome</keyword>
<dbReference type="Proteomes" id="UP000516437">
    <property type="component" value="Chromosome 7"/>
</dbReference>
<feature type="region of interest" description="Disordered" evidence="1">
    <location>
        <begin position="1"/>
        <end position="30"/>
    </location>
</feature>
<reference evidence="3 4" key="1">
    <citation type="journal article" date="2019" name="Plant Biotechnol. J.">
        <title>The red bayberry genome and genetic basis of sex determination.</title>
        <authorList>
            <person name="Jia H.M."/>
            <person name="Jia H.J."/>
            <person name="Cai Q.L."/>
            <person name="Wang Y."/>
            <person name="Zhao H.B."/>
            <person name="Yang W.F."/>
            <person name="Wang G.Y."/>
            <person name="Li Y.H."/>
            <person name="Zhan D.L."/>
            <person name="Shen Y.T."/>
            <person name="Niu Q.F."/>
            <person name="Chang L."/>
            <person name="Qiu J."/>
            <person name="Zhao L."/>
            <person name="Xie H.B."/>
            <person name="Fu W.Y."/>
            <person name="Jin J."/>
            <person name="Li X.W."/>
            <person name="Jiao Y."/>
            <person name="Zhou C.C."/>
            <person name="Tu T."/>
            <person name="Chai C.Y."/>
            <person name="Gao J.L."/>
            <person name="Fan L.J."/>
            <person name="van de Weg E."/>
            <person name="Wang J.Y."/>
            <person name="Gao Z.S."/>
        </authorList>
    </citation>
    <scope>NUCLEOTIDE SEQUENCE [LARGE SCALE GENOMIC DNA]</scope>
    <source>
        <tissue evidence="3">Leaves</tissue>
    </source>
</reference>
<evidence type="ECO:0000313" key="3">
    <source>
        <dbReference type="EMBL" id="KAB1206494.1"/>
    </source>
</evidence>
<protein>
    <submittedName>
        <fullName evidence="3">Uncharacterized protein</fullName>
    </submittedName>
</protein>
<accession>A0A6A1V1C9</accession>
<feature type="compositionally biased region" description="Polar residues" evidence="1">
    <location>
        <begin position="1"/>
        <end position="26"/>
    </location>
</feature>
<evidence type="ECO:0000256" key="1">
    <source>
        <dbReference type="SAM" id="MobiDB-lite"/>
    </source>
</evidence>